<sequence>MSKTYYSLGAGRHIDTVMEDVDTMEELINKISLESGPGSDDAVDAGFDPDKPDEINSWALECQAMAARLDDYDKRINAKLQALKDYEDTIPGTRDGAREDEGQALHKASVQVLRLLLRTPTKFQTFLQGLGIPMTEEVKEALQRASTSVTDSQATELLQGGTWSVKVLDLEIQLSAKEMIIKDISGQVEIQKQLVKWARGEKDKLQRDLNEKCKALDDLDKQATLARRETRKYSSKVLALQKELDEANGRISRLEGEVNELKETEIADKEEHAGQTRLLQAQAIQLGQEKAEMAIERNDLKAELERARKDAASRLKKSDNATREALQNVSEIKGSLSASRRELGEVREENRSLKQQLSRLEGIENHANDLNGQLVAQRRTTSERDATIEKQVNDVALLLRNISFETESSFWRTIAENALSGSDSACVTHWKPWRISSSWSPDEALSVYDDDRLLEAVTLDAVAILCAEGDVTQLLTMLQGFQDGIIGQPTLSPIAQLLLRSFPDAVADERLHLIHRISMYQVATLLAPSAEDILPLSQAMDAVDRRVGRLVRGLKARDIDEYNSPPLLDSISYGDATLVGFSGEPAGVLYLKDHEMRWVDRSRIQSNVGEIAILTGDETLLFPADNAETARWSLMHL</sequence>
<gene>
    <name evidence="2" type="ORF">C2S_1777</name>
</gene>
<evidence type="ECO:0000313" key="2">
    <source>
        <dbReference type="EMBL" id="VTT74592.1"/>
    </source>
</evidence>
<dbReference type="AlphaFoldDB" id="A0A9Q9UD09"/>
<accession>A0A9Q9UD09</accession>
<protein>
    <submittedName>
        <fullName evidence="2">Uncharacterized protein</fullName>
    </submittedName>
</protein>
<keyword evidence="1" id="KW-0175">Coiled coil</keyword>
<evidence type="ECO:0000256" key="1">
    <source>
        <dbReference type="SAM" id="Coils"/>
    </source>
</evidence>
<dbReference type="EMBL" id="CABFJX010000374">
    <property type="protein sequence ID" value="VTT74592.1"/>
    <property type="molecule type" value="Genomic_DNA"/>
</dbReference>
<comment type="caution">
    <text evidence="2">The sequence shown here is derived from an EMBL/GenBank/DDBJ whole genome shotgun (WGS) entry which is preliminary data.</text>
</comment>
<dbReference type="Proteomes" id="UP000760494">
    <property type="component" value="Unassembled WGS sequence"/>
</dbReference>
<name>A0A9Q9UD09_FUSFU</name>
<organism evidence="2 3">
    <name type="scientific">Fusarium fujikuroi</name>
    <name type="common">Bakanae and foot rot disease fungus</name>
    <name type="synonym">Gibberella fujikuroi</name>
    <dbReference type="NCBI Taxonomy" id="5127"/>
    <lineage>
        <taxon>Eukaryota</taxon>
        <taxon>Fungi</taxon>
        <taxon>Dikarya</taxon>
        <taxon>Ascomycota</taxon>
        <taxon>Pezizomycotina</taxon>
        <taxon>Sordariomycetes</taxon>
        <taxon>Hypocreomycetidae</taxon>
        <taxon>Hypocreales</taxon>
        <taxon>Nectriaceae</taxon>
        <taxon>Fusarium</taxon>
        <taxon>Fusarium fujikuroi species complex</taxon>
    </lineage>
</organism>
<proteinExistence type="predicted"/>
<evidence type="ECO:0000313" key="3">
    <source>
        <dbReference type="Proteomes" id="UP000760494"/>
    </source>
</evidence>
<reference evidence="2" key="1">
    <citation type="submission" date="2019-05" db="EMBL/GenBank/DDBJ databases">
        <authorList>
            <person name="Piombo E."/>
        </authorList>
    </citation>
    <scope>NUCLEOTIDE SEQUENCE</scope>
    <source>
        <strain evidence="2">C2S</strain>
    </source>
</reference>
<feature type="coiled-coil region" evidence="1">
    <location>
        <begin position="202"/>
        <end position="373"/>
    </location>
</feature>